<dbReference type="Proteomes" id="UP000255168">
    <property type="component" value="Plasmid II"/>
</dbReference>
<evidence type="ECO:0000256" key="1">
    <source>
        <dbReference type="ARBA" id="ARBA00023015"/>
    </source>
</evidence>
<dbReference type="PANTHER" id="PTHR33204">
    <property type="entry name" value="TRANSCRIPTIONAL REGULATOR, MARR FAMILY"/>
    <property type="match status" value="1"/>
</dbReference>
<keyword evidence="7" id="KW-0614">Plasmid</keyword>
<evidence type="ECO:0000313" key="8">
    <source>
        <dbReference type="EMBL" id="SPD59370.1"/>
    </source>
</evidence>
<proteinExistence type="predicted"/>
<dbReference type="RefSeq" id="WP_018008373.1">
    <property type="nucleotide sequence ID" value="NZ_AQUR01000106.1"/>
</dbReference>
<reference evidence="9 10" key="1">
    <citation type="submission" date="2018-01" db="EMBL/GenBank/DDBJ databases">
        <authorList>
            <person name="Clerissi C."/>
        </authorList>
    </citation>
    <scope>NUCLEOTIDE SEQUENCE [LARGE SCALE GENOMIC DNA]</scope>
    <source>
        <strain evidence="6">Cupriavidus taiwanensis STM 6082</strain>
        <strain evidence="7">Cupriavidus taiwanensis STM 6160</strain>
        <plasmid evidence="9">ii</plasmid>
        <plasmid evidence="7">II</plasmid>
    </source>
</reference>
<keyword evidence="3" id="KW-0804">Transcription</keyword>
<dbReference type="AlphaFoldDB" id="A0A375HPJ6"/>
<dbReference type="PANTHER" id="PTHR33204:SF17">
    <property type="entry name" value="TRANSCRIPTIONAL REGULATORY PROTEIN"/>
    <property type="match status" value="1"/>
</dbReference>
<evidence type="ECO:0000256" key="3">
    <source>
        <dbReference type="ARBA" id="ARBA00023163"/>
    </source>
</evidence>
<evidence type="ECO:0000259" key="5">
    <source>
        <dbReference type="PROSITE" id="PS51118"/>
    </source>
</evidence>
<feature type="region of interest" description="Disordered" evidence="4">
    <location>
        <begin position="136"/>
        <end position="162"/>
    </location>
</feature>
<keyword evidence="2" id="KW-0238">DNA-binding</keyword>
<evidence type="ECO:0000256" key="4">
    <source>
        <dbReference type="SAM" id="MobiDB-lite"/>
    </source>
</evidence>
<dbReference type="InterPro" id="IPR036390">
    <property type="entry name" value="WH_DNA-bd_sf"/>
</dbReference>
<evidence type="ECO:0000256" key="2">
    <source>
        <dbReference type="ARBA" id="ARBA00023125"/>
    </source>
</evidence>
<dbReference type="EMBL" id="LT984807">
    <property type="protein sequence ID" value="SPD59370.1"/>
    <property type="molecule type" value="Genomic_DNA"/>
</dbReference>
<evidence type="ECO:0000313" key="10">
    <source>
        <dbReference type="Proteomes" id="UP000256710"/>
    </source>
</evidence>
<geneLocation type="plasmid" evidence="9">
    <name>ii</name>
</geneLocation>
<feature type="domain" description="HTH hxlR-type" evidence="5">
    <location>
        <begin position="11"/>
        <end position="108"/>
    </location>
</feature>
<dbReference type="GO" id="GO:0003677">
    <property type="term" value="F:DNA binding"/>
    <property type="evidence" value="ECO:0007669"/>
    <property type="project" value="UniProtKB-KW"/>
</dbReference>
<dbReference type="Gene3D" id="1.10.10.10">
    <property type="entry name" value="Winged helix-like DNA-binding domain superfamily/Winged helix DNA-binding domain"/>
    <property type="match status" value="1"/>
</dbReference>
<dbReference type="EMBL" id="LT984807">
    <property type="protein sequence ID" value="SPD59345.1"/>
    <property type="molecule type" value="Genomic_DNA"/>
</dbReference>
<dbReference type="InterPro" id="IPR036388">
    <property type="entry name" value="WH-like_DNA-bd_sf"/>
</dbReference>
<keyword evidence="1" id="KW-0805">Transcription regulation</keyword>
<organism evidence="7 9">
    <name type="scientific">Cupriavidus neocaledonicus</name>
    <dbReference type="NCBI Taxonomy" id="1040979"/>
    <lineage>
        <taxon>Bacteria</taxon>
        <taxon>Pseudomonadati</taxon>
        <taxon>Pseudomonadota</taxon>
        <taxon>Betaproteobacteria</taxon>
        <taxon>Burkholderiales</taxon>
        <taxon>Burkholderiaceae</taxon>
        <taxon>Cupriavidus</taxon>
    </lineage>
</organism>
<geneLocation type="plasmid" evidence="7">
    <name>II</name>
</geneLocation>
<accession>A0A375HPJ6</accession>
<keyword evidence="10" id="KW-1185">Reference proteome</keyword>
<name>A0A375HPJ6_9BURK</name>
<evidence type="ECO:0000313" key="9">
    <source>
        <dbReference type="Proteomes" id="UP000255168"/>
    </source>
</evidence>
<evidence type="ECO:0000313" key="6">
    <source>
        <dbReference type="EMBL" id="SOZ38986.1"/>
    </source>
</evidence>
<dbReference type="EMBL" id="OFTC01000036">
    <property type="protein sequence ID" value="SOZ38986.1"/>
    <property type="molecule type" value="Genomic_DNA"/>
</dbReference>
<dbReference type="InterPro" id="IPR002577">
    <property type="entry name" value="HTH_HxlR"/>
</dbReference>
<dbReference type="PROSITE" id="PS51118">
    <property type="entry name" value="HTH_HXLR"/>
    <property type="match status" value="1"/>
</dbReference>
<protein>
    <submittedName>
        <fullName evidence="6 7">Transcriptional regulator</fullName>
    </submittedName>
</protein>
<evidence type="ECO:0000313" key="7">
    <source>
        <dbReference type="EMBL" id="SPD59345.1"/>
    </source>
</evidence>
<dbReference type="Proteomes" id="UP000256710">
    <property type="component" value="Unassembled WGS sequence"/>
</dbReference>
<gene>
    <name evidence="6" type="ORF">CBM2605_B130283</name>
    <name evidence="7" type="ORF">CBM2607_MP10747</name>
    <name evidence="8" type="ORF">CBM2607_MP20022</name>
</gene>
<sequence length="162" mass="18094">MPKKPLAELPCPIARTAARVADSWSVLILREAFYGVTRFDEFQQNLAIAPNMLTRRLNSLVEEGMLERRQYCDRPPRSEYILTERGRDFRQVLLAMLAWGNKHLAPEGESVHLANRHTGARVEPVLVDPATGSPVTGADYHIAPGPAASDGVRRRLSRSAEH</sequence>
<dbReference type="SUPFAM" id="SSF46785">
    <property type="entry name" value="Winged helix' DNA-binding domain"/>
    <property type="match status" value="1"/>
</dbReference>
<dbReference type="Pfam" id="PF01638">
    <property type="entry name" value="HxlR"/>
    <property type="match status" value="1"/>
</dbReference>